<dbReference type="PANTHER" id="PTHR30071">
    <property type="entry name" value="HEME EXPORTER PROTEIN C"/>
    <property type="match status" value="1"/>
</dbReference>
<dbReference type="GO" id="GO:0005886">
    <property type="term" value="C:plasma membrane"/>
    <property type="evidence" value="ECO:0007669"/>
    <property type="project" value="TreeGrafter"/>
</dbReference>
<dbReference type="GO" id="GO:0017004">
    <property type="term" value="P:cytochrome complex assembly"/>
    <property type="evidence" value="ECO:0007669"/>
    <property type="project" value="UniProtKB-KW"/>
</dbReference>
<evidence type="ECO:0000256" key="3">
    <source>
        <dbReference type="ARBA" id="ARBA00005840"/>
    </source>
</evidence>
<proteinExistence type="inferred from homology"/>
<organism evidence="11 12">
    <name type="scientific">Candidatus Mailhella merdigallinarum</name>
    <dbReference type="NCBI Taxonomy" id="2838658"/>
    <lineage>
        <taxon>Bacteria</taxon>
        <taxon>Pseudomonadati</taxon>
        <taxon>Thermodesulfobacteriota</taxon>
        <taxon>Desulfovibrionia</taxon>
        <taxon>Desulfovibrionales</taxon>
        <taxon>Desulfovibrionaceae</taxon>
        <taxon>Mailhella</taxon>
    </lineage>
</organism>
<dbReference type="Pfam" id="PF01578">
    <property type="entry name" value="Cytochrom_C_asm"/>
    <property type="match status" value="1"/>
</dbReference>
<keyword evidence="7 9" id="KW-1133">Transmembrane helix</keyword>
<name>A0A9D2HCS1_9BACT</name>
<dbReference type="AlphaFoldDB" id="A0A9D2HCS1"/>
<evidence type="ECO:0000256" key="9">
    <source>
        <dbReference type="SAM" id="Phobius"/>
    </source>
</evidence>
<gene>
    <name evidence="11" type="ORF">H9962_02690</name>
</gene>
<dbReference type="InterPro" id="IPR003557">
    <property type="entry name" value="Cyt_c_biogenesis_CcmC"/>
</dbReference>
<feature type="transmembrane region" description="Helical" evidence="9">
    <location>
        <begin position="74"/>
        <end position="100"/>
    </location>
</feature>
<comment type="caution">
    <text evidence="11">The sequence shown here is derived from an EMBL/GenBank/DDBJ whole genome shotgun (WGS) entry which is preliminary data.</text>
</comment>
<evidence type="ECO:0000313" key="11">
    <source>
        <dbReference type="EMBL" id="HJA08089.1"/>
    </source>
</evidence>
<comment type="subcellular location">
    <subcellularLocation>
        <location evidence="2">Membrane</location>
        <topology evidence="2">Multi-pass membrane protein</topology>
    </subcellularLocation>
</comment>
<dbReference type="Proteomes" id="UP000824225">
    <property type="component" value="Unassembled WGS sequence"/>
</dbReference>
<feature type="transmembrane region" description="Helical" evidence="9">
    <location>
        <begin position="142"/>
        <end position="165"/>
    </location>
</feature>
<evidence type="ECO:0000256" key="8">
    <source>
        <dbReference type="ARBA" id="ARBA00023136"/>
    </source>
</evidence>
<keyword evidence="6" id="KW-0201">Cytochrome c-type biogenesis</keyword>
<dbReference type="InterPro" id="IPR002541">
    <property type="entry name" value="Cyt_c_assembly"/>
</dbReference>
<dbReference type="EMBL" id="DXAN01000004">
    <property type="protein sequence ID" value="HJA08089.1"/>
    <property type="molecule type" value="Genomic_DNA"/>
</dbReference>
<feature type="transmembrane region" description="Helical" evidence="9">
    <location>
        <begin position="112"/>
        <end position="130"/>
    </location>
</feature>
<feature type="domain" description="Cytochrome c assembly protein" evidence="10">
    <location>
        <begin position="39"/>
        <end position="168"/>
    </location>
</feature>
<sequence length="231" mass="25361">MRATLPLAALAVAGGVGMACCQWLIYGYAPIEQSMGPVQKIFYFHLPVAWWCFVSFFVACAAGIAYLKTRRSAWDLLCAAAVETGMVCATLALLTGSIWARHSWGVWWTWDPRLTTTLILWFIYAGYMALRGMDLPPDRRAALGSVVAVIGFIDVPLVFMSARLWRSIHPAVFAAEGGGLEPEMAVAVVASVLCFGLIWLALLGLRYSQMRLAERLDRLLLKKLSGDDLAA</sequence>
<evidence type="ECO:0000256" key="1">
    <source>
        <dbReference type="ARBA" id="ARBA00002442"/>
    </source>
</evidence>
<evidence type="ECO:0000256" key="7">
    <source>
        <dbReference type="ARBA" id="ARBA00022989"/>
    </source>
</evidence>
<protein>
    <recommendedName>
        <fullName evidence="4">Heme exporter protein C</fullName>
    </recommendedName>
</protein>
<dbReference type="PANTHER" id="PTHR30071:SF1">
    <property type="entry name" value="CYTOCHROME B_B6 PROTEIN-RELATED"/>
    <property type="match status" value="1"/>
</dbReference>
<feature type="transmembrane region" description="Helical" evidence="9">
    <location>
        <begin position="43"/>
        <end position="67"/>
    </location>
</feature>
<keyword evidence="8 9" id="KW-0472">Membrane</keyword>
<evidence type="ECO:0000313" key="12">
    <source>
        <dbReference type="Proteomes" id="UP000824225"/>
    </source>
</evidence>
<comment type="similarity">
    <text evidence="3">Belongs to the CcmC/CycZ/HelC family.</text>
</comment>
<reference evidence="11" key="2">
    <citation type="submission" date="2021-04" db="EMBL/GenBank/DDBJ databases">
        <authorList>
            <person name="Gilroy R."/>
        </authorList>
    </citation>
    <scope>NUCLEOTIDE SEQUENCE</scope>
    <source>
        <strain evidence="11">CHK186-16707</strain>
    </source>
</reference>
<dbReference type="GO" id="GO:0015232">
    <property type="term" value="F:heme transmembrane transporter activity"/>
    <property type="evidence" value="ECO:0007669"/>
    <property type="project" value="InterPro"/>
</dbReference>
<dbReference type="InterPro" id="IPR045062">
    <property type="entry name" value="Cyt_c_biogenesis_CcsA/CcmC"/>
</dbReference>
<keyword evidence="5 9" id="KW-0812">Transmembrane</keyword>
<evidence type="ECO:0000256" key="6">
    <source>
        <dbReference type="ARBA" id="ARBA00022748"/>
    </source>
</evidence>
<evidence type="ECO:0000259" key="10">
    <source>
        <dbReference type="Pfam" id="PF01578"/>
    </source>
</evidence>
<evidence type="ECO:0000256" key="5">
    <source>
        <dbReference type="ARBA" id="ARBA00022692"/>
    </source>
</evidence>
<reference evidence="11" key="1">
    <citation type="journal article" date="2021" name="PeerJ">
        <title>Extensive microbial diversity within the chicken gut microbiome revealed by metagenomics and culture.</title>
        <authorList>
            <person name="Gilroy R."/>
            <person name="Ravi A."/>
            <person name="Getino M."/>
            <person name="Pursley I."/>
            <person name="Horton D.L."/>
            <person name="Alikhan N.F."/>
            <person name="Baker D."/>
            <person name="Gharbi K."/>
            <person name="Hall N."/>
            <person name="Watson M."/>
            <person name="Adriaenssens E.M."/>
            <person name="Foster-Nyarko E."/>
            <person name="Jarju S."/>
            <person name="Secka A."/>
            <person name="Antonio M."/>
            <person name="Oren A."/>
            <person name="Chaudhuri R.R."/>
            <person name="La Ragione R."/>
            <person name="Hildebrand F."/>
            <person name="Pallen M.J."/>
        </authorList>
    </citation>
    <scope>NUCLEOTIDE SEQUENCE</scope>
    <source>
        <strain evidence="11">CHK186-16707</strain>
    </source>
</reference>
<dbReference type="GO" id="GO:0020037">
    <property type="term" value="F:heme binding"/>
    <property type="evidence" value="ECO:0007669"/>
    <property type="project" value="InterPro"/>
</dbReference>
<feature type="transmembrane region" description="Helical" evidence="9">
    <location>
        <begin position="185"/>
        <end position="205"/>
    </location>
</feature>
<evidence type="ECO:0000256" key="4">
    <source>
        <dbReference type="ARBA" id="ARBA00016463"/>
    </source>
</evidence>
<dbReference type="PRINTS" id="PR01386">
    <property type="entry name" value="CCMCBIOGNSIS"/>
</dbReference>
<dbReference type="PROSITE" id="PS51257">
    <property type="entry name" value="PROKAR_LIPOPROTEIN"/>
    <property type="match status" value="1"/>
</dbReference>
<evidence type="ECO:0000256" key="2">
    <source>
        <dbReference type="ARBA" id="ARBA00004141"/>
    </source>
</evidence>
<comment type="function">
    <text evidence="1">Required for the export of heme to the periplasm for the biogenesis of c-type cytochromes.</text>
</comment>
<accession>A0A9D2HCS1</accession>